<dbReference type="AlphaFoldDB" id="X0RZK0"/>
<protein>
    <submittedName>
        <fullName evidence="1">Uncharacterized protein</fullName>
    </submittedName>
</protein>
<comment type="caution">
    <text evidence="1">The sequence shown here is derived from an EMBL/GenBank/DDBJ whole genome shotgun (WGS) entry which is preliminary data.</text>
</comment>
<organism evidence="1">
    <name type="scientific">marine sediment metagenome</name>
    <dbReference type="NCBI Taxonomy" id="412755"/>
    <lineage>
        <taxon>unclassified sequences</taxon>
        <taxon>metagenomes</taxon>
        <taxon>ecological metagenomes</taxon>
    </lineage>
</organism>
<name>X0RZK0_9ZZZZ</name>
<reference evidence="1" key="1">
    <citation type="journal article" date="2014" name="Front. Microbiol.">
        <title>High frequency of phylogenetically diverse reductive dehalogenase-homologous genes in deep subseafloor sedimentary metagenomes.</title>
        <authorList>
            <person name="Kawai M."/>
            <person name="Futagami T."/>
            <person name="Toyoda A."/>
            <person name="Takaki Y."/>
            <person name="Nishi S."/>
            <person name="Hori S."/>
            <person name="Arai W."/>
            <person name="Tsubouchi T."/>
            <person name="Morono Y."/>
            <person name="Uchiyama I."/>
            <person name="Ito T."/>
            <person name="Fujiyama A."/>
            <person name="Inagaki F."/>
            <person name="Takami H."/>
        </authorList>
    </citation>
    <scope>NUCLEOTIDE SEQUENCE</scope>
    <source>
        <strain evidence="1">Expedition CK06-06</strain>
    </source>
</reference>
<evidence type="ECO:0000313" key="1">
    <source>
        <dbReference type="EMBL" id="GAF74249.1"/>
    </source>
</evidence>
<accession>X0RZK0</accession>
<dbReference type="EMBL" id="BARS01008120">
    <property type="protein sequence ID" value="GAF74249.1"/>
    <property type="molecule type" value="Genomic_DNA"/>
</dbReference>
<proteinExistence type="predicted"/>
<gene>
    <name evidence="1" type="ORF">S01H1_15552</name>
</gene>
<sequence length="57" mass="6421">MHSLEIVADTHQSELTLDLFKASEEKLAVPEVVLQVPEEGLDSSEPFEVFLTTRFSM</sequence>